<dbReference type="EMBL" id="JAZHOU010000008">
    <property type="protein sequence ID" value="MEF3080504.1"/>
    <property type="molecule type" value="Genomic_DNA"/>
</dbReference>
<comment type="caution">
    <text evidence="4">The sequence shown here is derived from an EMBL/GenBank/DDBJ whole genome shotgun (WGS) entry which is preliminary data.</text>
</comment>
<evidence type="ECO:0000256" key="2">
    <source>
        <dbReference type="ARBA" id="ARBA00022840"/>
    </source>
</evidence>
<proteinExistence type="predicted"/>
<accession>A0ABU7W960</accession>
<dbReference type="InterPro" id="IPR003439">
    <property type="entry name" value="ABC_transporter-like_ATP-bd"/>
</dbReference>
<evidence type="ECO:0000313" key="5">
    <source>
        <dbReference type="Proteomes" id="UP001356704"/>
    </source>
</evidence>
<evidence type="ECO:0000313" key="4">
    <source>
        <dbReference type="EMBL" id="MEF3080504.1"/>
    </source>
</evidence>
<keyword evidence="2 4" id="KW-0067">ATP-binding</keyword>
<keyword evidence="5" id="KW-1185">Reference proteome</keyword>
<dbReference type="PANTHER" id="PTHR43158:SF2">
    <property type="entry name" value="SKFA PEPTIDE EXPORT ATP-BINDING PROTEIN SKFE"/>
    <property type="match status" value="1"/>
</dbReference>
<dbReference type="Pfam" id="PF00005">
    <property type="entry name" value="ABC_tran"/>
    <property type="match status" value="1"/>
</dbReference>
<keyword evidence="1" id="KW-0547">Nucleotide-binding</keyword>
<organism evidence="4 5">
    <name type="scientific">Winogradskyella poriferorum</name>
    <dbReference type="NCBI Taxonomy" id="307627"/>
    <lineage>
        <taxon>Bacteria</taxon>
        <taxon>Pseudomonadati</taxon>
        <taxon>Bacteroidota</taxon>
        <taxon>Flavobacteriia</taxon>
        <taxon>Flavobacteriales</taxon>
        <taxon>Flavobacteriaceae</taxon>
        <taxon>Winogradskyella</taxon>
    </lineage>
</organism>
<gene>
    <name evidence="4" type="ORF">V1468_15930</name>
</gene>
<evidence type="ECO:0000256" key="1">
    <source>
        <dbReference type="ARBA" id="ARBA00022741"/>
    </source>
</evidence>
<dbReference type="SMART" id="SM00382">
    <property type="entry name" value="AAA"/>
    <property type="match status" value="1"/>
</dbReference>
<feature type="domain" description="ABC transporter" evidence="3">
    <location>
        <begin position="3"/>
        <end position="217"/>
    </location>
</feature>
<name>A0ABU7W960_9FLAO</name>
<dbReference type="InterPro" id="IPR003593">
    <property type="entry name" value="AAA+_ATPase"/>
</dbReference>
<dbReference type="InterPro" id="IPR027417">
    <property type="entry name" value="P-loop_NTPase"/>
</dbReference>
<protein>
    <submittedName>
        <fullName evidence="4">ABC transporter ATP-binding protein</fullName>
    </submittedName>
</protein>
<reference evidence="4 5" key="1">
    <citation type="submission" date="2024-02" db="EMBL/GenBank/DDBJ databases">
        <title>Winogradskyella poriferorum JCM 12885.</title>
        <authorList>
            <person name="Zhang D.-F."/>
            <person name="Fu Z.-Y."/>
        </authorList>
    </citation>
    <scope>NUCLEOTIDE SEQUENCE [LARGE SCALE GENOMIC DNA]</scope>
    <source>
        <strain evidence="4 5">JCM 12885</strain>
    </source>
</reference>
<dbReference type="RefSeq" id="WP_331811203.1">
    <property type="nucleotide sequence ID" value="NZ_JAZHOU010000008.1"/>
</dbReference>
<dbReference type="PROSITE" id="PS50893">
    <property type="entry name" value="ABC_TRANSPORTER_2"/>
    <property type="match status" value="1"/>
</dbReference>
<dbReference type="GO" id="GO:0005524">
    <property type="term" value="F:ATP binding"/>
    <property type="evidence" value="ECO:0007669"/>
    <property type="project" value="UniProtKB-KW"/>
</dbReference>
<dbReference type="SUPFAM" id="SSF52540">
    <property type="entry name" value="P-loop containing nucleoside triphosphate hydrolases"/>
    <property type="match status" value="1"/>
</dbReference>
<dbReference type="PANTHER" id="PTHR43158">
    <property type="entry name" value="SKFA PEPTIDE EXPORT ATP-BINDING PROTEIN SKFE"/>
    <property type="match status" value="1"/>
</dbReference>
<dbReference type="Proteomes" id="UP001356704">
    <property type="component" value="Unassembled WGS sequence"/>
</dbReference>
<evidence type="ECO:0000259" key="3">
    <source>
        <dbReference type="PROSITE" id="PS50893"/>
    </source>
</evidence>
<dbReference type="Gene3D" id="3.40.50.300">
    <property type="entry name" value="P-loop containing nucleotide triphosphate hydrolases"/>
    <property type="match status" value="1"/>
</dbReference>
<sequence>MILEVDNIELNFKNKRILSGIYLKAETGKVIAILGSNGCGKSSLLDIIFGNLKPKYKLIRIDNKPILKPLYKTGFIKYLPQYHFIPNGMVVKSAFNMFGVSWDEFASSFNAFKTYKSYSMGKLSGGERRVIETYLALKSKSLITILDEPFSHLAPIHIEAIKTLIEEEKRNKIVIVSDHMYQHIIDSADKIYLLKNATTKEIKNLKELESYRYLNENVLK</sequence>